<dbReference type="PANTHER" id="PTHR34978:SF3">
    <property type="entry name" value="SLR0241 PROTEIN"/>
    <property type="match status" value="1"/>
</dbReference>
<evidence type="ECO:0000259" key="2">
    <source>
        <dbReference type="Pfam" id="PF05569"/>
    </source>
</evidence>
<dbReference type="CDD" id="cd07341">
    <property type="entry name" value="M56_BlaR1_MecR1_like"/>
    <property type="match status" value="1"/>
</dbReference>
<feature type="domain" description="Peptidase M56" evidence="2">
    <location>
        <begin position="5"/>
        <end position="284"/>
    </location>
</feature>
<dbReference type="Pfam" id="PF05569">
    <property type="entry name" value="Peptidase_M56"/>
    <property type="match status" value="1"/>
</dbReference>
<proteinExistence type="predicted"/>
<keyword evidence="1" id="KW-0812">Transmembrane</keyword>
<dbReference type="PANTHER" id="PTHR34978">
    <property type="entry name" value="POSSIBLE SENSOR-TRANSDUCER PROTEIN BLAR"/>
    <property type="match status" value="1"/>
</dbReference>
<dbReference type="EMBL" id="JBHMAG010000012">
    <property type="protein sequence ID" value="MFB9753223.1"/>
    <property type="molecule type" value="Genomic_DNA"/>
</dbReference>
<dbReference type="RefSeq" id="WP_344902006.1">
    <property type="nucleotide sequence ID" value="NZ_BAAAYO010000001.1"/>
</dbReference>
<keyword evidence="1" id="KW-0472">Membrane</keyword>
<feature type="transmembrane region" description="Helical" evidence="1">
    <location>
        <begin position="113"/>
        <end position="132"/>
    </location>
</feature>
<name>A0ABV5VY96_9BACL</name>
<evidence type="ECO:0000313" key="3">
    <source>
        <dbReference type="EMBL" id="MFB9753223.1"/>
    </source>
</evidence>
<sequence length="634" mass="70929">MIKWLLMTSLAGSIASLCLILLKTKLSAKYGGRWYYLVCLSALLLFLVPLNININMNVNVPFLAPQSLFSETNVPARFAENTAAAAETIASEQPLPVSAETAKASLSSLSADVWIVGIWLGGFVIMLGSYFFNYFRFKRKALQGVLIDKAGGLNVLASGYVHSPMLIGFVRPQIVFPFTNMSTEDYQLALKHELIHYKQKDAWFKLFAVTVNCLHWFNPISYLALANISEACEYSVDETLSKTMKSTDKKRYSEMILHFASQASPALNSGLTQPKKLLYRRFKLILNRRGGRGQAFFGTIIAVMIAAVSLLTSAVVFAKAPQPITQFSGGITTYYAINMDLEENVLNTLGISQGNARVFWGELYVDEKGLKVDYFNRTEPYYKVGIQWMDKDDPRVAGMTRKTFSIEDRNVTVAFTEKAAAYKDDSVIKKMVTNQIAFELKSYNKDRKFDYDHAAFIDELIQRGAYVFYEILFPKQFAFWLYDMDTGIAGYKPLTAYDKKAKITDIFNKSVTVPQSVLGEDNDGTQGVQLGQAFIIKTGETLALNVHETTDITPTVSLAVIDETTGQVAYWSPGTSSGYRHIYTPGEKNANHSFKVVASGEQEDTVKVEIFTYKSGEEETKLPERDSPRIGILH</sequence>
<keyword evidence="4" id="KW-1185">Reference proteome</keyword>
<feature type="transmembrane region" description="Helical" evidence="1">
    <location>
        <begin position="34"/>
        <end position="52"/>
    </location>
</feature>
<dbReference type="Proteomes" id="UP001589619">
    <property type="component" value="Unassembled WGS sequence"/>
</dbReference>
<dbReference type="InterPro" id="IPR052173">
    <property type="entry name" value="Beta-lactam_resp_regulator"/>
</dbReference>
<protein>
    <submittedName>
        <fullName evidence="3">M56 family metallopeptidase</fullName>
    </submittedName>
</protein>
<accession>A0ABV5VY96</accession>
<feature type="transmembrane region" description="Helical" evidence="1">
    <location>
        <begin position="295"/>
        <end position="318"/>
    </location>
</feature>
<feature type="transmembrane region" description="Helical" evidence="1">
    <location>
        <begin position="6"/>
        <end position="22"/>
    </location>
</feature>
<gene>
    <name evidence="3" type="ORF">ACFFNY_16775</name>
</gene>
<organism evidence="3 4">
    <name type="scientific">Paenibacillus hodogayensis</name>
    <dbReference type="NCBI Taxonomy" id="279208"/>
    <lineage>
        <taxon>Bacteria</taxon>
        <taxon>Bacillati</taxon>
        <taxon>Bacillota</taxon>
        <taxon>Bacilli</taxon>
        <taxon>Bacillales</taxon>
        <taxon>Paenibacillaceae</taxon>
        <taxon>Paenibacillus</taxon>
    </lineage>
</organism>
<reference evidence="3 4" key="1">
    <citation type="submission" date="2024-09" db="EMBL/GenBank/DDBJ databases">
        <authorList>
            <person name="Sun Q."/>
            <person name="Mori K."/>
        </authorList>
    </citation>
    <scope>NUCLEOTIDE SEQUENCE [LARGE SCALE GENOMIC DNA]</scope>
    <source>
        <strain evidence="3 4">JCM 12520</strain>
    </source>
</reference>
<evidence type="ECO:0000256" key="1">
    <source>
        <dbReference type="SAM" id="Phobius"/>
    </source>
</evidence>
<dbReference type="InterPro" id="IPR008756">
    <property type="entry name" value="Peptidase_M56"/>
</dbReference>
<keyword evidence="1" id="KW-1133">Transmembrane helix</keyword>
<evidence type="ECO:0000313" key="4">
    <source>
        <dbReference type="Proteomes" id="UP001589619"/>
    </source>
</evidence>
<comment type="caution">
    <text evidence="3">The sequence shown here is derived from an EMBL/GenBank/DDBJ whole genome shotgun (WGS) entry which is preliminary data.</text>
</comment>